<dbReference type="EMBL" id="VCAZ01000051">
    <property type="protein sequence ID" value="TSM94667.1"/>
    <property type="molecule type" value="Genomic_DNA"/>
</dbReference>
<evidence type="ECO:0000313" key="3">
    <source>
        <dbReference type="Proteomes" id="UP000319801"/>
    </source>
</evidence>
<gene>
    <name evidence="2" type="ORF">Baya_8462</name>
</gene>
<sequence length="98" mass="10742">MESGSGVQAQQKGNCAGAEIRPNGNGFSQHLGTAGPLVHTVWQELLESTKYFKRVQQMPDNKEDLAITVELICIHQEAGASMPHSWQYIENGNTTSDQ</sequence>
<organism evidence="2 3">
    <name type="scientific">Bagarius yarrelli</name>
    <name type="common">Goonch</name>
    <name type="synonym">Bagrus yarrelli</name>
    <dbReference type="NCBI Taxonomy" id="175774"/>
    <lineage>
        <taxon>Eukaryota</taxon>
        <taxon>Metazoa</taxon>
        <taxon>Chordata</taxon>
        <taxon>Craniata</taxon>
        <taxon>Vertebrata</taxon>
        <taxon>Euteleostomi</taxon>
        <taxon>Actinopterygii</taxon>
        <taxon>Neopterygii</taxon>
        <taxon>Teleostei</taxon>
        <taxon>Ostariophysi</taxon>
        <taxon>Siluriformes</taxon>
        <taxon>Sisoridae</taxon>
        <taxon>Sisorinae</taxon>
        <taxon>Bagarius</taxon>
    </lineage>
</organism>
<proteinExistence type="predicted"/>
<feature type="compositionally biased region" description="Polar residues" evidence="1">
    <location>
        <begin position="1"/>
        <end position="13"/>
    </location>
</feature>
<reference evidence="2 3" key="1">
    <citation type="journal article" date="2019" name="Genome Biol. Evol.">
        <title>Whole-Genome Sequencing of the Giant Devil Catfish, Bagarius yarrelli.</title>
        <authorList>
            <person name="Jiang W."/>
            <person name="Lv Y."/>
            <person name="Cheng L."/>
            <person name="Yang K."/>
            <person name="Chao B."/>
            <person name="Wang X."/>
            <person name="Li Y."/>
            <person name="Pan X."/>
            <person name="You X."/>
            <person name="Zhang Y."/>
            <person name="Yang J."/>
            <person name="Li J."/>
            <person name="Zhang X."/>
            <person name="Liu S."/>
            <person name="Sun C."/>
            <person name="Yang J."/>
            <person name="Shi Q."/>
        </authorList>
    </citation>
    <scope>NUCLEOTIDE SEQUENCE [LARGE SCALE GENOMIC DNA]</scope>
    <source>
        <strain evidence="2">JWS20170419001</strain>
        <tissue evidence="2">Muscle</tissue>
    </source>
</reference>
<name>A0A556U5R0_BAGYA</name>
<dbReference type="Proteomes" id="UP000319801">
    <property type="component" value="Unassembled WGS sequence"/>
</dbReference>
<evidence type="ECO:0000256" key="1">
    <source>
        <dbReference type="SAM" id="MobiDB-lite"/>
    </source>
</evidence>
<protein>
    <submittedName>
        <fullName evidence="2">Uncharacterized protein</fullName>
    </submittedName>
</protein>
<evidence type="ECO:0000313" key="2">
    <source>
        <dbReference type="EMBL" id="TSM94667.1"/>
    </source>
</evidence>
<dbReference type="OrthoDB" id="10505236at2759"/>
<comment type="caution">
    <text evidence="2">The sequence shown here is derived from an EMBL/GenBank/DDBJ whole genome shotgun (WGS) entry which is preliminary data.</text>
</comment>
<accession>A0A556U5R0</accession>
<keyword evidence="3" id="KW-1185">Reference proteome</keyword>
<dbReference type="AlphaFoldDB" id="A0A556U5R0"/>
<feature type="region of interest" description="Disordered" evidence="1">
    <location>
        <begin position="1"/>
        <end position="32"/>
    </location>
</feature>